<dbReference type="GO" id="GO:0006325">
    <property type="term" value="P:chromatin organization"/>
    <property type="evidence" value="ECO:0007669"/>
    <property type="project" value="UniProtKB-KW"/>
</dbReference>
<dbReference type="GO" id="GO:0031490">
    <property type="term" value="F:chromatin DNA binding"/>
    <property type="evidence" value="ECO:0007669"/>
    <property type="project" value="TreeGrafter"/>
</dbReference>
<evidence type="ECO:0000256" key="1">
    <source>
        <dbReference type="ARBA" id="ARBA00007416"/>
    </source>
</evidence>
<evidence type="ECO:0000256" key="7">
    <source>
        <dbReference type="ARBA" id="ARBA00023163"/>
    </source>
</evidence>
<feature type="compositionally biased region" description="Basic and acidic residues" evidence="8">
    <location>
        <begin position="86"/>
        <end position="111"/>
    </location>
</feature>
<keyword evidence="6" id="KW-0805">Transcription regulation</keyword>
<dbReference type="PANTHER" id="PTHR22597:SF0">
    <property type="entry name" value="POLYCOMB PROTEIN SUZ12"/>
    <property type="match status" value="1"/>
</dbReference>
<gene>
    <name evidence="11" type="ORF">P43SY_003098</name>
</gene>
<dbReference type="GO" id="GO:0008270">
    <property type="term" value="F:zinc ion binding"/>
    <property type="evidence" value="ECO:0007669"/>
    <property type="project" value="UniProtKB-KW"/>
</dbReference>
<dbReference type="Proteomes" id="UP001209570">
    <property type="component" value="Unassembled WGS sequence"/>
</dbReference>
<keyword evidence="3" id="KW-0863">Zinc-finger</keyword>
<dbReference type="Pfam" id="PF09733">
    <property type="entry name" value="VEFS-Box"/>
    <property type="match status" value="1"/>
</dbReference>
<comment type="similarity">
    <text evidence="1">Belongs to the VEFS (VRN2-EMF2-FIS2-SU(Z)12) family.</text>
</comment>
<keyword evidence="12" id="KW-1185">Reference proteome</keyword>
<keyword evidence="5" id="KW-0156">Chromatin regulator</keyword>
<evidence type="ECO:0000259" key="9">
    <source>
        <dbReference type="Pfam" id="PF09733"/>
    </source>
</evidence>
<dbReference type="AlphaFoldDB" id="A0AAD5QA66"/>
<dbReference type="Pfam" id="PF23320">
    <property type="entry name" value="Zn_SUZ12"/>
    <property type="match status" value="1"/>
</dbReference>
<evidence type="ECO:0008006" key="13">
    <source>
        <dbReference type="Google" id="ProtNLM"/>
    </source>
</evidence>
<evidence type="ECO:0000256" key="8">
    <source>
        <dbReference type="SAM" id="MobiDB-lite"/>
    </source>
</evidence>
<feature type="compositionally biased region" description="Basic and acidic residues" evidence="8">
    <location>
        <begin position="15"/>
        <end position="30"/>
    </location>
</feature>
<reference evidence="11" key="1">
    <citation type="submission" date="2021-12" db="EMBL/GenBank/DDBJ databases">
        <title>Prjna785345.</title>
        <authorList>
            <person name="Rujirawat T."/>
            <person name="Krajaejun T."/>
        </authorList>
    </citation>
    <scope>NUCLEOTIDE SEQUENCE</scope>
    <source>
        <strain evidence="11">Pi057C3</strain>
    </source>
</reference>
<evidence type="ECO:0000256" key="5">
    <source>
        <dbReference type="ARBA" id="ARBA00022853"/>
    </source>
</evidence>
<evidence type="ECO:0000313" key="11">
    <source>
        <dbReference type="EMBL" id="KAJ0408372.1"/>
    </source>
</evidence>
<dbReference type="InterPro" id="IPR057540">
    <property type="entry name" value="Znf_SUZ12"/>
</dbReference>
<proteinExistence type="inferred from homology"/>
<dbReference type="PANTHER" id="PTHR22597">
    <property type="entry name" value="POLYCOMB GROUP PROTEIN"/>
    <property type="match status" value="1"/>
</dbReference>
<evidence type="ECO:0000256" key="2">
    <source>
        <dbReference type="ARBA" id="ARBA00022723"/>
    </source>
</evidence>
<name>A0AAD5QA66_PYTIN</name>
<keyword evidence="7" id="KW-0804">Transcription</keyword>
<dbReference type="EMBL" id="JAKCXM010000012">
    <property type="protein sequence ID" value="KAJ0408372.1"/>
    <property type="molecule type" value="Genomic_DNA"/>
</dbReference>
<organism evidence="11 12">
    <name type="scientific">Pythium insidiosum</name>
    <name type="common">Pythiosis disease agent</name>
    <dbReference type="NCBI Taxonomy" id="114742"/>
    <lineage>
        <taxon>Eukaryota</taxon>
        <taxon>Sar</taxon>
        <taxon>Stramenopiles</taxon>
        <taxon>Oomycota</taxon>
        <taxon>Peronosporomycetes</taxon>
        <taxon>Pythiales</taxon>
        <taxon>Pythiaceae</taxon>
        <taxon>Pythium</taxon>
    </lineage>
</organism>
<keyword evidence="2" id="KW-0479">Metal-binding</keyword>
<dbReference type="GO" id="GO:0005634">
    <property type="term" value="C:nucleus"/>
    <property type="evidence" value="ECO:0007669"/>
    <property type="project" value="TreeGrafter"/>
</dbReference>
<feature type="domain" description="Polycomb protein VEFS-Box" evidence="9">
    <location>
        <begin position="476"/>
        <end position="595"/>
    </location>
</feature>
<comment type="caution">
    <text evidence="11">The sequence shown here is derived from an EMBL/GenBank/DDBJ whole genome shotgun (WGS) entry which is preliminary data.</text>
</comment>
<sequence>MSVEAATSANGAKRKRDERNGGGSSDERRPKERRLRLRQEEMEDEFAATYHGLTALYKLLEVRHLRSPLFLPRTLSYRRVPPPARTKTEPEPKPAAKEEEDAPRKTDERPARRAPTKPLPSGATLREFKIGMTAETIESFKRQNMRVGLLFALFRADGRAFADNSFELVATCLAPVPCNKEVRVPAAVARALVGDVVVATVQVVQTSDLVEQLGAQASYEFSLAAPSAAERKPVLGRDLLQTTHDVSGPREPLFGNLLRLRRRSGLVHLELSGPSRGVVKLQFRLAWDAAPKAAQMQRLDAIVARKLPSAAAAGGDEPLDQELAIPKRLKPSPWTRRGRQSVWFHYLYHSLLRRMSEKRPDYSCAWCNLYAGSLRGLVSHLVSSHSRFRFHVVAGHDNVPHIYVMPKHHNKAADATVARVHPSLCELQLSDELEMDRIEHHFVYLSPRRRGVAAKADERLQEFDELEPTDGEPAEQLYAPLLQRQYFHSRTGAVVLDHEKNYDSDDDVDEEWITQQSERLLDEFEDVTLEEKEFMKKWNRHVKQFRILADFMVASSCRLFAKLHGKWVIETGLRFNFLLHLFNLWDNSLLNARAIIDCMLIVDHHEQQH</sequence>
<feature type="domain" description="Polycomb protein SUZ12-like zinc finger" evidence="10">
    <location>
        <begin position="340"/>
        <end position="407"/>
    </location>
</feature>
<evidence type="ECO:0000259" key="10">
    <source>
        <dbReference type="Pfam" id="PF23320"/>
    </source>
</evidence>
<feature type="region of interest" description="Disordered" evidence="8">
    <location>
        <begin position="79"/>
        <end position="125"/>
    </location>
</feature>
<evidence type="ECO:0000313" key="12">
    <source>
        <dbReference type="Proteomes" id="UP001209570"/>
    </source>
</evidence>
<evidence type="ECO:0000256" key="4">
    <source>
        <dbReference type="ARBA" id="ARBA00022833"/>
    </source>
</evidence>
<dbReference type="CDD" id="cd21553">
    <property type="entry name" value="VEFS-box_EMF2-like"/>
    <property type="match status" value="1"/>
</dbReference>
<dbReference type="InterPro" id="IPR019135">
    <property type="entry name" value="Polycomb_protein_VEFS-Box"/>
</dbReference>
<protein>
    <recommendedName>
        <fullName evidence="13">Polycomb protein VEFS-Box domain-containing protein</fullName>
    </recommendedName>
</protein>
<feature type="region of interest" description="Disordered" evidence="8">
    <location>
        <begin position="1"/>
        <end position="40"/>
    </location>
</feature>
<evidence type="ECO:0000256" key="3">
    <source>
        <dbReference type="ARBA" id="ARBA00022771"/>
    </source>
</evidence>
<accession>A0AAD5QA66</accession>
<feature type="compositionally biased region" description="Polar residues" evidence="8">
    <location>
        <begin position="1"/>
        <end position="10"/>
    </location>
</feature>
<keyword evidence="4" id="KW-0862">Zinc</keyword>
<evidence type="ECO:0000256" key="6">
    <source>
        <dbReference type="ARBA" id="ARBA00023015"/>
    </source>
</evidence>